<evidence type="ECO:0000313" key="2">
    <source>
        <dbReference type="EMBL" id="BAK82724.1"/>
    </source>
</evidence>
<dbReference type="PANTHER" id="PTHR35519:SF2">
    <property type="entry name" value="PH DOMAIN PROTEIN"/>
    <property type="match status" value="1"/>
</dbReference>
<proteinExistence type="predicted"/>
<evidence type="ECO:0000313" key="3">
    <source>
        <dbReference type="Proteomes" id="UP000009044"/>
    </source>
</evidence>
<gene>
    <name evidence="2" type="ordered locus">GLX_03120</name>
</gene>
<keyword evidence="1" id="KW-0812">Transmembrane</keyword>
<dbReference type="Pfam" id="PF13430">
    <property type="entry name" value="DUF4112"/>
    <property type="match status" value="1"/>
</dbReference>
<protein>
    <recommendedName>
        <fullName evidence="4">DUF4112 domain-containing protein</fullName>
    </recommendedName>
</protein>
<feature type="transmembrane region" description="Helical" evidence="1">
    <location>
        <begin position="75"/>
        <end position="96"/>
    </location>
</feature>
<sequence length="154" mass="16601">MKADAQTPRNGDRLHLPYAIPISRFMNAFAPSAATSAAPSADIRRELARLRSLATLLDAAFRIPGTRARWGLDTLIGLLPVGGTVLMLIPSLYIVWKSWKLGAPPAVLSRMLANVLVEGAADLVPVLGDVFDTAFKADLRNVALLEQHFGMVTP</sequence>
<dbReference type="AlphaFoldDB" id="G2I3B9"/>
<dbReference type="EMBL" id="AP012159">
    <property type="protein sequence ID" value="BAK82724.1"/>
    <property type="molecule type" value="Genomic_DNA"/>
</dbReference>
<dbReference type="STRING" id="634177.GLX_03120"/>
<keyword evidence="1" id="KW-1133">Transmembrane helix</keyword>
<dbReference type="PATRIC" id="fig|634177.7.peg.347"/>
<evidence type="ECO:0000256" key="1">
    <source>
        <dbReference type="SAM" id="Phobius"/>
    </source>
</evidence>
<dbReference type="InterPro" id="IPR025187">
    <property type="entry name" value="DUF4112"/>
</dbReference>
<organism evidence="2 3">
    <name type="scientific">Komagataeibacter medellinensis (strain NBRC 3288 / BCRC 11682 / LMG 1693 / Kondo 51)</name>
    <name type="common">Gluconacetobacter medellinensis</name>
    <dbReference type="NCBI Taxonomy" id="634177"/>
    <lineage>
        <taxon>Bacteria</taxon>
        <taxon>Pseudomonadati</taxon>
        <taxon>Pseudomonadota</taxon>
        <taxon>Alphaproteobacteria</taxon>
        <taxon>Acetobacterales</taxon>
        <taxon>Acetobacteraceae</taxon>
        <taxon>Komagataeibacter</taxon>
    </lineage>
</organism>
<reference evidence="3" key="1">
    <citation type="journal article" date="2011" name="J. Bacteriol.">
        <title>Complete genome sequence of NBRC 3288, a unique cellulose-nonproducing strain of Gluconacetobacter xylinus isolated from vinegar.</title>
        <authorList>
            <person name="Ogino H."/>
            <person name="Azuma Y."/>
            <person name="Hosoyama A."/>
            <person name="Nakazawa H."/>
            <person name="Matsutani M."/>
            <person name="Hasegawa A."/>
            <person name="Otsuyama K."/>
            <person name="Matsushita K."/>
            <person name="Fujita N."/>
            <person name="Shirai M."/>
        </authorList>
    </citation>
    <scope>NUCLEOTIDE SEQUENCE [LARGE SCALE GENOMIC DNA]</scope>
    <source>
        <strain evidence="3">NBRC 3288 / BCRC 11682 / LMG 1693</strain>
    </source>
</reference>
<dbReference type="eggNOG" id="ENOG5032RYR">
    <property type="taxonomic scope" value="Bacteria"/>
</dbReference>
<evidence type="ECO:0008006" key="4">
    <source>
        <dbReference type="Google" id="ProtNLM"/>
    </source>
</evidence>
<dbReference type="PANTHER" id="PTHR35519">
    <property type="entry name" value="MEMBRANE PROTEINS"/>
    <property type="match status" value="1"/>
</dbReference>
<accession>G2I3B9</accession>
<dbReference type="HOGENOM" id="CLU_116315_2_1_5"/>
<dbReference type="Proteomes" id="UP000009044">
    <property type="component" value="Chromosome"/>
</dbReference>
<keyword evidence="1" id="KW-0472">Membrane</keyword>
<dbReference type="KEGG" id="gxy:GLX_03120"/>
<name>G2I3B9_KOMMN</name>